<evidence type="ECO:0000313" key="2">
    <source>
        <dbReference type="Proteomes" id="UP000233526"/>
    </source>
</evidence>
<protein>
    <recommendedName>
        <fullName evidence="3">Cthe-2314-like HEPN domain-containing protein</fullName>
    </recommendedName>
</protein>
<dbReference type="AlphaFoldDB" id="A0A2N3J8Q1"/>
<dbReference type="Proteomes" id="UP000233526">
    <property type="component" value="Unassembled WGS sequence"/>
</dbReference>
<gene>
    <name evidence="1" type="ORF">AOX56_00025</name>
</gene>
<evidence type="ECO:0008006" key="3">
    <source>
        <dbReference type="Google" id="ProtNLM"/>
    </source>
</evidence>
<proteinExistence type="predicted"/>
<organism evidence="1 2">
    <name type="scientific">Aeromonas sobria</name>
    <dbReference type="NCBI Taxonomy" id="646"/>
    <lineage>
        <taxon>Bacteria</taxon>
        <taxon>Pseudomonadati</taxon>
        <taxon>Pseudomonadota</taxon>
        <taxon>Gammaproteobacteria</taxon>
        <taxon>Aeromonadales</taxon>
        <taxon>Aeromonadaceae</taxon>
        <taxon>Aeromonas</taxon>
    </lineage>
</organism>
<reference evidence="1 2" key="1">
    <citation type="journal article" date="2017" name="Front. Microbiol.">
        <title>Strong Genomic and Phenotypic Heterogeneity in the Aeromonas sobria Species Complex.</title>
        <authorList>
            <person name="Gauthier J."/>
            <person name="Vincent A.T."/>
            <person name="Charette S.J."/>
            <person name="Derome N."/>
        </authorList>
    </citation>
    <scope>NUCLEOTIDE SEQUENCE [LARGE SCALE GENOMIC DNA]</scope>
    <source>
        <strain evidence="1 2">JF2635</strain>
    </source>
</reference>
<dbReference type="EMBL" id="LJZX01000001">
    <property type="protein sequence ID" value="PKQ82948.1"/>
    <property type="molecule type" value="Genomic_DNA"/>
</dbReference>
<name>A0A2N3J8Q1_AERSO</name>
<comment type="caution">
    <text evidence="1">The sequence shown here is derived from an EMBL/GenBank/DDBJ whole genome shotgun (WGS) entry which is preliminary data.</text>
</comment>
<accession>A0A2N3J8Q1</accession>
<sequence>MSRLYPIVHHMHEVLRLHASDETSIQTSIRQYVIALAGHLETYFRDIFRFALEQDASFFDRIIQAHCIRLPAEHALEHEGITRYDFISEALTLQSAGSVAGALDPLFLPDGFQAAVENTRLVYAVPSRSALGHGFPLSAFPNWWKDFTQLFELRHELVHDANTRYCVEGSHIARLESLAVVLPQYVTLMVLTNGHPETINKADATPAILLVEDFLATDWEAVS</sequence>
<evidence type="ECO:0000313" key="1">
    <source>
        <dbReference type="EMBL" id="PKQ82948.1"/>
    </source>
</evidence>